<comment type="similarity">
    <text evidence="1">Belongs to the IFRD family.</text>
</comment>
<dbReference type="SUPFAM" id="SSF48371">
    <property type="entry name" value="ARM repeat"/>
    <property type="match status" value="1"/>
</dbReference>
<name>A0A1S4DC11_TOBAC</name>
<evidence type="ECO:0000313" key="5">
    <source>
        <dbReference type="RefSeq" id="XP_016510970.1"/>
    </source>
</evidence>
<feature type="signal peptide" evidence="2">
    <location>
        <begin position="1"/>
        <end position="25"/>
    </location>
</feature>
<dbReference type="OrthoDB" id="686784at2759"/>
<dbReference type="Gene3D" id="1.25.10.10">
    <property type="entry name" value="Leucine-rich Repeat Variant"/>
    <property type="match status" value="1"/>
</dbReference>
<evidence type="ECO:0000259" key="3">
    <source>
        <dbReference type="Pfam" id="PF04836"/>
    </source>
</evidence>
<dbReference type="KEGG" id="nta:107828210"/>
<dbReference type="InterPro" id="IPR011989">
    <property type="entry name" value="ARM-like"/>
</dbReference>
<dbReference type="PaxDb" id="4097-A0A1S4DC11"/>
<evidence type="ECO:0000256" key="2">
    <source>
        <dbReference type="SAM" id="SignalP"/>
    </source>
</evidence>
<gene>
    <name evidence="5" type="primary">LOC107828210</name>
</gene>
<feature type="domain" description="Interferon-related developmental regulator N-terminal" evidence="4">
    <location>
        <begin position="42"/>
        <end position="348"/>
    </location>
</feature>
<dbReference type="InterPro" id="IPR006921">
    <property type="entry name" value="Interferon-rel_develop_reg_C"/>
</dbReference>
<evidence type="ECO:0000259" key="4">
    <source>
        <dbReference type="Pfam" id="PF05004"/>
    </source>
</evidence>
<dbReference type="PANTHER" id="PTHR12354:SF27">
    <property type="entry name" value="INTERFERON-RELATED DEVELOPMENTAL REGULATOR 2-LIKE ISOFORM X1"/>
    <property type="match status" value="1"/>
</dbReference>
<accession>A0A1S4DC11</accession>
<dbReference type="InterPro" id="IPR039777">
    <property type="entry name" value="IFRD"/>
</dbReference>
<keyword evidence="2" id="KW-0732">Signal</keyword>
<sequence length="459" mass="50726">MGRSKWNWELKCLLVDLFFFLLGSSQRRSAAMLDSDDTDSVSSSSTTRSDMMLSGLEEVQFDKETVLDQCVDALYEKRGSTREKALASIIEAFNSNIQHEFVEKKFATLLQQCLNSVKRGSSKEIALASHVIGLLALTAGPGDKAHEVLEESVSPISEALKSRSDNSKISSLLECLAIITFIGGEEPEKTEKSMQLMWQVIHPKLGPNVSSAKPSPAMITAVVSSWSFLLTTMDGWTLNPKSWQGSISYFSTLLDKEDRSVRIAAGEALALVFEVGSLEKFSGEAKGSSDSSTDEANKSRELLHIQGLRAKVLNQVRTLSAEAGGKGSAKKDLNNQRNTFRDILEFLEDGYSPEASTKIGGEPLSTSTWAQLIQLNFLKHFLGGGFVKHMRENEFLHDVFGFTPKKKLPGVEHRVSGAEKRLFKSPNSEKNKARTQFLNKQRMISQDKNIGYYTSGGEF</sequence>
<dbReference type="STRING" id="4097.A0A1S4DC11"/>
<dbReference type="InterPro" id="IPR007701">
    <property type="entry name" value="Interferon-rel_develop_reg_N"/>
</dbReference>
<proteinExistence type="inferred from homology"/>
<dbReference type="AlphaFoldDB" id="A0A1S4DC11"/>
<dbReference type="PANTHER" id="PTHR12354">
    <property type="entry name" value="INTERFERON-RELATED DEVELOPMENTAL REGULATOR"/>
    <property type="match status" value="1"/>
</dbReference>
<organism evidence="5">
    <name type="scientific">Nicotiana tabacum</name>
    <name type="common">Common tobacco</name>
    <dbReference type="NCBI Taxonomy" id="4097"/>
    <lineage>
        <taxon>Eukaryota</taxon>
        <taxon>Viridiplantae</taxon>
        <taxon>Streptophyta</taxon>
        <taxon>Embryophyta</taxon>
        <taxon>Tracheophyta</taxon>
        <taxon>Spermatophyta</taxon>
        <taxon>Magnoliopsida</taxon>
        <taxon>eudicotyledons</taxon>
        <taxon>Gunneridae</taxon>
        <taxon>Pentapetalae</taxon>
        <taxon>asterids</taxon>
        <taxon>lamiids</taxon>
        <taxon>Solanales</taxon>
        <taxon>Solanaceae</taxon>
        <taxon>Nicotianoideae</taxon>
        <taxon>Nicotianeae</taxon>
        <taxon>Nicotiana</taxon>
    </lineage>
</organism>
<dbReference type="SMR" id="A0A1S4DC11"/>
<dbReference type="RefSeq" id="XP_016510970.1">
    <property type="nucleotide sequence ID" value="XM_016655484.1"/>
</dbReference>
<dbReference type="Pfam" id="PF04836">
    <property type="entry name" value="IFRD_C"/>
    <property type="match status" value="1"/>
</dbReference>
<feature type="chain" id="PRO_5010186512" evidence="2">
    <location>
        <begin position="26"/>
        <end position="459"/>
    </location>
</feature>
<protein>
    <submittedName>
        <fullName evidence="5">Interferon-related developmental regulator 2 isoform X1</fullName>
    </submittedName>
</protein>
<evidence type="ECO:0000256" key="1">
    <source>
        <dbReference type="ARBA" id="ARBA00008828"/>
    </source>
</evidence>
<feature type="domain" description="Interferon-related developmental regulator C-terminal" evidence="3">
    <location>
        <begin position="393"/>
        <end position="444"/>
    </location>
</feature>
<dbReference type="Pfam" id="PF05004">
    <property type="entry name" value="IFRD"/>
    <property type="match status" value="1"/>
</dbReference>
<dbReference type="InterPro" id="IPR016024">
    <property type="entry name" value="ARM-type_fold"/>
</dbReference>
<reference evidence="5" key="1">
    <citation type="submission" date="2025-08" db="UniProtKB">
        <authorList>
            <consortium name="RefSeq"/>
        </authorList>
    </citation>
    <scope>IDENTIFICATION</scope>
</reference>